<evidence type="ECO:0000256" key="4">
    <source>
        <dbReference type="ARBA" id="ARBA00023136"/>
    </source>
</evidence>
<gene>
    <name evidence="8" type="primary">LOC108558722</name>
</gene>
<comment type="subcellular location">
    <subcellularLocation>
        <location evidence="1">Membrane</location>
        <topology evidence="1">Multi-pass membrane protein</topology>
    </subcellularLocation>
</comment>
<dbReference type="PANTHER" id="PTHR48021">
    <property type="match status" value="1"/>
</dbReference>
<dbReference type="Proteomes" id="UP000695000">
    <property type="component" value="Unplaced"/>
</dbReference>
<dbReference type="GeneID" id="108558722"/>
<dbReference type="InterPro" id="IPR036259">
    <property type="entry name" value="MFS_trans_sf"/>
</dbReference>
<feature type="transmembrane region" description="Helical" evidence="5">
    <location>
        <begin position="20"/>
        <end position="42"/>
    </location>
</feature>
<feature type="domain" description="Major facilitator superfamily (MFS) profile" evidence="6">
    <location>
        <begin position="1"/>
        <end position="125"/>
    </location>
</feature>
<proteinExistence type="predicted"/>
<dbReference type="InterPro" id="IPR005829">
    <property type="entry name" value="Sugar_transporter_CS"/>
</dbReference>
<evidence type="ECO:0000256" key="5">
    <source>
        <dbReference type="SAM" id="Phobius"/>
    </source>
</evidence>
<accession>A0ABM1M9F8</accession>
<dbReference type="RefSeq" id="XP_017771208.1">
    <property type="nucleotide sequence ID" value="XM_017915719.1"/>
</dbReference>
<feature type="transmembrane region" description="Helical" evidence="5">
    <location>
        <begin position="96"/>
        <end position="116"/>
    </location>
</feature>
<dbReference type="PROSITE" id="PS50850">
    <property type="entry name" value="MFS"/>
    <property type="match status" value="1"/>
</dbReference>
<dbReference type="PROSITE" id="PS00216">
    <property type="entry name" value="SUGAR_TRANSPORT_1"/>
    <property type="match status" value="1"/>
</dbReference>
<evidence type="ECO:0000259" key="6">
    <source>
        <dbReference type="PROSITE" id="PS50850"/>
    </source>
</evidence>
<protein>
    <submittedName>
        <fullName evidence="8">Facilitated trehalose transporter Tret1-like</fullName>
    </submittedName>
</protein>
<dbReference type="SUPFAM" id="SSF103473">
    <property type="entry name" value="MFS general substrate transporter"/>
    <property type="match status" value="1"/>
</dbReference>
<dbReference type="PANTHER" id="PTHR48021:SF32">
    <property type="entry name" value="FACILITATED TREHALOSE TRANSPORTER TRET1-2 HOMOLOG-LIKE PROTEIN"/>
    <property type="match status" value="1"/>
</dbReference>
<dbReference type="InterPro" id="IPR011701">
    <property type="entry name" value="MFS"/>
</dbReference>
<dbReference type="InterPro" id="IPR050549">
    <property type="entry name" value="MFS_Trehalose_Transporter"/>
</dbReference>
<organism evidence="7 8">
    <name type="scientific">Nicrophorus vespilloides</name>
    <name type="common">Boreal carrion beetle</name>
    <dbReference type="NCBI Taxonomy" id="110193"/>
    <lineage>
        <taxon>Eukaryota</taxon>
        <taxon>Metazoa</taxon>
        <taxon>Ecdysozoa</taxon>
        <taxon>Arthropoda</taxon>
        <taxon>Hexapoda</taxon>
        <taxon>Insecta</taxon>
        <taxon>Pterygota</taxon>
        <taxon>Neoptera</taxon>
        <taxon>Endopterygota</taxon>
        <taxon>Coleoptera</taxon>
        <taxon>Polyphaga</taxon>
        <taxon>Staphyliniformia</taxon>
        <taxon>Silphidae</taxon>
        <taxon>Nicrophorinae</taxon>
        <taxon>Nicrophorus</taxon>
    </lineage>
</organism>
<evidence type="ECO:0000313" key="8">
    <source>
        <dbReference type="RefSeq" id="XP_017771208.1"/>
    </source>
</evidence>
<dbReference type="Gene3D" id="1.20.1250.20">
    <property type="entry name" value="MFS general substrate transporter like domains"/>
    <property type="match status" value="1"/>
</dbReference>
<keyword evidence="3 5" id="KW-1133">Transmembrane helix</keyword>
<evidence type="ECO:0000256" key="3">
    <source>
        <dbReference type="ARBA" id="ARBA00022989"/>
    </source>
</evidence>
<evidence type="ECO:0000313" key="7">
    <source>
        <dbReference type="Proteomes" id="UP000695000"/>
    </source>
</evidence>
<evidence type="ECO:0000256" key="1">
    <source>
        <dbReference type="ARBA" id="ARBA00004141"/>
    </source>
</evidence>
<keyword evidence="7" id="KW-1185">Reference proteome</keyword>
<feature type="transmembrane region" description="Helical" evidence="5">
    <location>
        <begin position="62"/>
        <end position="84"/>
    </location>
</feature>
<evidence type="ECO:0000256" key="2">
    <source>
        <dbReference type="ARBA" id="ARBA00022692"/>
    </source>
</evidence>
<dbReference type="Pfam" id="PF07690">
    <property type="entry name" value="MFS_1"/>
    <property type="match status" value="1"/>
</dbReference>
<name>A0ABM1M9F8_NICVS</name>
<keyword evidence="2 5" id="KW-0812">Transmembrane</keyword>
<feature type="non-terminal residue" evidence="8">
    <location>
        <position position="125"/>
    </location>
</feature>
<reference evidence="8" key="1">
    <citation type="submission" date="2025-08" db="UniProtKB">
        <authorList>
            <consortium name="RefSeq"/>
        </authorList>
    </citation>
    <scope>IDENTIFICATION</scope>
    <source>
        <tissue evidence="8">Whole Larva</tissue>
    </source>
</reference>
<sequence length="125" mass="13598">MISFLKRLEKIWNYGPGRTALAAVCAHSVSISIGISQGYSAILIPQLMRSQDFEVDTEQSSWLASLGAITNPLGSILSGLLAEWLGRKRSIQLSSLPFLLGWLCIAFAPTIFWLYAGRLITGIAA</sequence>
<dbReference type="InterPro" id="IPR020846">
    <property type="entry name" value="MFS_dom"/>
</dbReference>
<keyword evidence="4 5" id="KW-0472">Membrane</keyword>